<dbReference type="STRING" id="796606.BMMGA3_07230"/>
<dbReference type="eggNOG" id="COG0071">
    <property type="taxonomic scope" value="Bacteria"/>
</dbReference>
<dbReference type="PROSITE" id="PS01031">
    <property type="entry name" value="SHSP"/>
    <property type="match status" value="1"/>
</dbReference>
<proteinExistence type="inferred from homology"/>
<evidence type="ECO:0000313" key="4">
    <source>
        <dbReference type="EMBL" id="AIE59863.1"/>
    </source>
</evidence>
<accession>I3DU44</accession>
<dbReference type="InterPro" id="IPR008978">
    <property type="entry name" value="HSP20-like_chaperone"/>
</dbReference>
<dbReference type="EMBL" id="CP007739">
    <property type="protein sequence ID" value="AIE59863.1"/>
    <property type="molecule type" value="Genomic_DNA"/>
</dbReference>
<sequence length="131" mass="15096">MADKNVQPFDIKAMEKWLENFFLDPLTSYMDEIAFRVDIFETETEIIVEALLPGYERSHLSVYVEDNVLTISANHKPNQEAYNHHTRTRKMEFPCSIINKQIHAVFQNGILEVILSKTTPGTGKNRKIAIS</sequence>
<dbReference type="HOGENOM" id="CLU_046737_8_10_9"/>
<feature type="domain" description="SHSP" evidence="3">
    <location>
        <begin position="28"/>
        <end position="131"/>
    </location>
</feature>
<dbReference type="CDD" id="cd06464">
    <property type="entry name" value="ACD_sHsps-like"/>
    <property type="match status" value="1"/>
</dbReference>
<evidence type="ECO:0000313" key="5">
    <source>
        <dbReference type="Proteomes" id="UP000027602"/>
    </source>
</evidence>
<dbReference type="Gene3D" id="2.60.40.790">
    <property type="match status" value="1"/>
</dbReference>
<dbReference type="OrthoDB" id="2942082at2"/>
<dbReference type="AlphaFoldDB" id="I3DU44"/>
<evidence type="ECO:0000256" key="2">
    <source>
        <dbReference type="RuleBase" id="RU003616"/>
    </source>
</evidence>
<organism evidence="4 5">
    <name type="scientific">Bacillus methanolicus (strain MGA3 / ATCC 53907)</name>
    <dbReference type="NCBI Taxonomy" id="796606"/>
    <lineage>
        <taxon>Bacteria</taxon>
        <taxon>Bacillati</taxon>
        <taxon>Bacillota</taxon>
        <taxon>Bacilli</taxon>
        <taxon>Bacillales</taxon>
        <taxon>Bacillaceae</taxon>
        <taxon>Bacillus</taxon>
    </lineage>
</organism>
<dbReference type="SUPFAM" id="SSF49764">
    <property type="entry name" value="HSP20-like chaperones"/>
    <property type="match status" value="1"/>
</dbReference>
<dbReference type="PANTHER" id="PTHR11527">
    <property type="entry name" value="HEAT-SHOCK PROTEIN 20 FAMILY MEMBER"/>
    <property type="match status" value="1"/>
</dbReference>
<keyword evidence="5" id="KW-1185">Reference proteome</keyword>
<name>I3DU44_BACMM</name>
<dbReference type="Pfam" id="PF00011">
    <property type="entry name" value="HSP20"/>
    <property type="match status" value="1"/>
</dbReference>
<dbReference type="InterPro" id="IPR031107">
    <property type="entry name" value="Small_HSP"/>
</dbReference>
<dbReference type="KEGG" id="bmet:BMMGA3_07230"/>
<reference evidence="4 5" key="1">
    <citation type="journal article" date="2015" name="BMC Genomics">
        <title>Transcriptome analysis of thermophilic methylotrophic Bacillus methanolicus MGA3 using RNA-sequencing provides detailed insights into its previously uncharted transcriptional landscape.</title>
        <authorList>
            <person name="Irla M."/>
            <person name="Neshat A."/>
            <person name="Brautaset T."/>
            <person name="Ruckert C."/>
            <person name="Kalinowski J."/>
            <person name="Wendisch V.F."/>
        </authorList>
    </citation>
    <scope>NUCLEOTIDE SEQUENCE [LARGE SCALE GENOMIC DNA]</scope>
    <source>
        <strain evidence="5">MGA3 / ATCC 53907</strain>
    </source>
</reference>
<dbReference type="Proteomes" id="UP000027602">
    <property type="component" value="Chromosome"/>
</dbReference>
<dbReference type="InterPro" id="IPR002068">
    <property type="entry name" value="A-crystallin/Hsp20_dom"/>
</dbReference>
<gene>
    <name evidence="4" type="ORF">BMMGA3_07230</name>
</gene>
<evidence type="ECO:0000256" key="1">
    <source>
        <dbReference type="PROSITE-ProRule" id="PRU00285"/>
    </source>
</evidence>
<dbReference type="RefSeq" id="WP_003349656.1">
    <property type="nucleotide sequence ID" value="NZ_ADWW01000006.1"/>
</dbReference>
<comment type="similarity">
    <text evidence="1 2">Belongs to the small heat shock protein (HSP20) family.</text>
</comment>
<evidence type="ECO:0000259" key="3">
    <source>
        <dbReference type="PROSITE" id="PS01031"/>
    </source>
</evidence>
<protein>
    <recommendedName>
        <fullName evidence="3">SHSP domain-containing protein</fullName>
    </recommendedName>
</protein>